<comment type="caution">
    <text evidence="1">The sequence shown here is derived from an EMBL/GenBank/DDBJ whole genome shotgun (WGS) entry which is preliminary data.</text>
</comment>
<accession>A0A835US25</accession>
<keyword evidence="2" id="KW-1185">Reference proteome</keyword>
<evidence type="ECO:0000313" key="2">
    <source>
        <dbReference type="Proteomes" id="UP000636800"/>
    </source>
</evidence>
<sequence length="161" mass="17593">MVVVPFAQGALLVNNVGTSDAISAEMVWSDAEDTEVVWLQSGLGTKDVAVMRLACRGHVGHGGGTTMSGSDVAAMRLVRTGSGRRWSDRAAEWFIRASDMVDAATMLLAWRGGCCNARRWCDCGVVWSWQRLGYNVINKELVLLRCSRVHTVHVALWNEVG</sequence>
<dbReference type="EMBL" id="JADCNL010000008">
    <property type="protein sequence ID" value="KAG0470560.1"/>
    <property type="molecule type" value="Genomic_DNA"/>
</dbReference>
<name>A0A835US25_VANPL</name>
<reference evidence="1 2" key="1">
    <citation type="journal article" date="2020" name="Nat. Food">
        <title>A phased Vanilla planifolia genome enables genetic improvement of flavour and production.</title>
        <authorList>
            <person name="Hasing T."/>
            <person name="Tang H."/>
            <person name="Brym M."/>
            <person name="Khazi F."/>
            <person name="Huang T."/>
            <person name="Chambers A.H."/>
        </authorList>
    </citation>
    <scope>NUCLEOTIDE SEQUENCE [LARGE SCALE GENOMIC DNA]</scope>
    <source>
        <tissue evidence="1">Leaf</tissue>
    </source>
</reference>
<dbReference type="AlphaFoldDB" id="A0A835US25"/>
<evidence type="ECO:0000313" key="1">
    <source>
        <dbReference type="EMBL" id="KAG0470560.1"/>
    </source>
</evidence>
<gene>
    <name evidence="1" type="ORF">HPP92_017260</name>
</gene>
<dbReference type="Proteomes" id="UP000636800">
    <property type="component" value="Unassembled WGS sequence"/>
</dbReference>
<organism evidence="1 2">
    <name type="scientific">Vanilla planifolia</name>
    <name type="common">Vanilla</name>
    <dbReference type="NCBI Taxonomy" id="51239"/>
    <lineage>
        <taxon>Eukaryota</taxon>
        <taxon>Viridiplantae</taxon>
        <taxon>Streptophyta</taxon>
        <taxon>Embryophyta</taxon>
        <taxon>Tracheophyta</taxon>
        <taxon>Spermatophyta</taxon>
        <taxon>Magnoliopsida</taxon>
        <taxon>Liliopsida</taxon>
        <taxon>Asparagales</taxon>
        <taxon>Orchidaceae</taxon>
        <taxon>Vanilloideae</taxon>
        <taxon>Vanilleae</taxon>
        <taxon>Vanilla</taxon>
    </lineage>
</organism>
<dbReference type="OrthoDB" id="411524at2759"/>
<protein>
    <submittedName>
        <fullName evidence="1">Uncharacterized protein</fullName>
    </submittedName>
</protein>
<proteinExistence type="predicted"/>